<feature type="domain" description="USP" evidence="2">
    <location>
        <begin position="886"/>
        <end position="1197"/>
    </location>
</feature>
<reference evidence="3 4" key="1">
    <citation type="submission" date="2024-03" db="EMBL/GenBank/DDBJ databases">
        <title>Aureococcus anophagefferens CCMP1851 and Kratosvirus quantuckense: Draft genome of a second virus-susceptible host strain in the model system.</title>
        <authorList>
            <person name="Chase E."/>
            <person name="Truchon A.R."/>
            <person name="Schepens W."/>
            <person name="Wilhelm S.W."/>
        </authorList>
    </citation>
    <scope>NUCLEOTIDE SEQUENCE [LARGE SCALE GENOMIC DNA]</scope>
    <source>
        <strain evidence="3 4">CCMP1851</strain>
    </source>
</reference>
<dbReference type="InterPro" id="IPR028889">
    <property type="entry name" value="USP"/>
</dbReference>
<comment type="caution">
    <text evidence="3">The sequence shown here is derived from an EMBL/GenBank/DDBJ whole genome shotgun (WGS) entry which is preliminary data.</text>
</comment>
<feature type="region of interest" description="Disordered" evidence="1">
    <location>
        <begin position="650"/>
        <end position="683"/>
    </location>
</feature>
<feature type="compositionally biased region" description="Basic and acidic residues" evidence="1">
    <location>
        <begin position="655"/>
        <end position="683"/>
    </location>
</feature>
<organism evidence="3 4">
    <name type="scientific">Aureococcus anophagefferens</name>
    <name type="common">Harmful bloom alga</name>
    <dbReference type="NCBI Taxonomy" id="44056"/>
    <lineage>
        <taxon>Eukaryota</taxon>
        <taxon>Sar</taxon>
        <taxon>Stramenopiles</taxon>
        <taxon>Ochrophyta</taxon>
        <taxon>Pelagophyceae</taxon>
        <taxon>Pelagomonadales</taxon>
        <taxon>Pelagomonadaceae</taxon>
        <taxon>Aureococcus</taxon>
    </lineage>
</organism>
<keyword evidence="4" id="KW-1185">Reference proteome</keyword>
<feature type="compositionally biased region" description="Basic residues" evidence="1">
    <location>
        <begin position="841"/>
        <end position="856"/>
    </location>
</feature>
<feature type="region of interest" description="Disordered" evidence="1">
    <location>
        <begin position="705"/>
        <end position="862"/>
    </location>
</feature>
<evidence type="ECO:0000313" key="3">
    <source>
        <dbReference type="EMBL" id="KAK7249298.1"/>
    </source>
</evidence>
<evidence type="ECO:0000256" key="1">
    <source>
        <dbReference type="SAM" id="MobiDB-lite"/>
    </source>
</evidence>
<dbReference type="Gene3D" id="3.90.70.10">
    <property type="entry name" value="Cysteine proteinases"/>
    <property type="match status" value="1"/>
</dbReference>
<dbReference type="EMBL" id="JBBJCI010000080">
    <property type="protein sequence ID" value="KAK7249298.1"/>
    <property type="molecule type" value="Genomic_DNA"/>
</dbReference>
<evidence type="ECO:0000313" key="4">
    <source>
        <dbReference type="Proteomes" id="UP001363151"/>
    </source>
</evidence>
<feature type="compositionally biased region" description="Pro residues" evidence="1">
    <location>
        <begin position="803"/>
        <end position="824"/>
    </location>
</feature>
<proteinExistence type="predicted"/>
<dbReference type="PROSITE" id="PS50235">
    <property type="entry name" value="USP_3"/>
    <property type="match status" value="1"/>
</dbReference>
<dbReference type="Proteomes" id="UP001363151">
    <property type="component" value="Unassembled WGS sequence"/>
</dbReference>
<name>A0ABR1G8I7_AURAN</name>
<sequence length="1197" mass="129320">MPGSGGDFDVGVQWLGADEDVLTDGLLDRLTSHVRSGRTVQSFADALFEKHGDQINLSGDNLRDKIVAYREPLDSDDELDSVPVELDDVVTETSLFILRPRIPEADARLLVMHARLHEETTRFDVLGLISAQRAGDSNSNCYELAIHLARKKDATRSLTELGAQDLDFFVASEYSAQATESLMPALERDYHGGLLERVNALASISEVVDPRRGRRKCHVLLVERPQVRLRIEVTQPGVQTEELSLHVSPESFVNTKAMITREKSILNGSALAIVKDWLEVMEDVSSEQSYEPGLELLRLLFAAGAPESVLETVQFAVVVDDGDPIRIDDLDESLNLVKSESAPSKVTMVLIYDSPDADGAGSDRCLLMLCVGPKGSVARKFFEIDDALLETTQAELACRTIAGAQEGAPGLRAEDVLKGSVFRISAHYAKLREASERERFASDLADQFGISERLKGTTLTLANGTLREALQPLKSSRFIVCHVSCAAQTQADQDMAHHPHLAVAHLLFTYWLLKGDGLKMTMFGVPTTYKAARLDAEDDEDVARTLSFAILTELDFSDYDADSEASARRAIEDLAYLWAGEVPKAVPHLEAAAAAGNALAATVVALLGERHPSQKLARKYDLTSFGAPFLELLPRDLRDLEQVISKYPVAQRKARGPDRAPEASRKEDAPREEEAPRSKADVDKEVEEAMDKLEDVFVDAVAPAPASKKNAKKKAKKKAKAKEARKAAETSGPAREIVRADANSDSDDSFKSALCDTPTAQSPVARPAEPPLLAPADDADSEDWVDVSAARRGKGPEARRGPPAAPPPPPRVPSPPPPPSPPSPAGAGGLLPALKRFAETRRRRRQRVHRAPRPRARRDWRADAAARGAPAFDGAYDDDDDFVVPEGLVDVERRSNCSLDAIVAVLHRCATFRGAFRPRALVGVAKDRRQDHLRVVDALDAALSAGDAGDVDAAIDGLRVALGAVEGGRGDLSTSGAHLDVAEVFEALLEALLACKGTRAAEAARAFRASGLISDAPCAACRAKATTTPRDFEDLARAATAFTLADAARRGDSLEAAFRDAHAACAKSCDHCKAPGSIDVLVSIHDTPKALALSVAWFTSTPAPADVEGVLRLAHKPLDGAAVFRPPKPGAKRLGLFAVVVFRDAHYTALVRDERADSWTWHDRRDATPVGSFESVVAKCRNDGGAPLCPYLLFFDA</sequence>
<feature type="compositionally biased region" description="Basic residues" evidence="1">
    <location>
        <begin position="709"/>
        <end position="720"/>
    </location>
</feature>
<gene>
    <name evidence="3" type="ORF">SO694_00047157</name>
</gene>
<evidence type="ECO:0000259" key="2">
    <source>
        <dbReference type="PROSITE" id="PS50235"/>
    </source>
</evidence>
<accession>A0ABR1G8I7</accession>
<protein>
    <recommendedName>
        <fullName evidence="2">USP domain-containing protein</fullName>
    </recommendedName>
</protein>